<name>A0ABY4C924_9BACT</name>
<sequence length="422" mass="47003">MKGVGYGFAELGINCIEIFVRIHLLVFYTDYVGLDSSLAGLALGLAIFWDAILDPIVGYFSDWFRAKKAERFSFLPFGFLFLAFCIWAILNPPELKTPAAQFVYLLVFALLLNSAYTTLSVPYSALVGDLSHDSKERSHLIGWRLAFGNLGAIFGIAIPSYFLIRKQINPYGSTAWVIMALLALGTFISWQTAKKYNRPPTDKTSARRFSLVAPLKNKVFLPLVAAYFIANMGLTFNSSLALYFYRLRLKFDEEQIQTVLLTFLVVFTVSIPFWIYAARFISKIHALMIGAGMMGLSAALIYPFLPPRELTWTVLFASVLGGALVGSVVLLESLLTDIVKEEEQRTGKDELGLYFGVWKMIGKISRGLALAVTGQILTWSRVDDLLTANLRLNLAFGPLVGCFFIVSVLILKKLSNARTTLK</sequence>
<feature type="transmembrane region" description="Helical" evidence="2">
    <location>
        <begin position="310"/>
        <end position="331"/>
    </location>
</feature>
<comment type="similarity">
    <text evidence="1">Belongs to the sodium:galactoside symporter (TC 2.A.2) family.</text>
</comment>
<protein>
    <submittedName>
        <fullName evidence="3">MFS transporter</fullName>
    </submittedName>
</protein>
<dbReference type="EMBL" id="CP093442">
    <property type="protein sequence ID" value="UOF00974.1"/>
    <property type="molecule type" value="Genomic_DNA"/>
</dbReference>
<keyword evidence="2" id="KW-1133">Transmembrane helix</keyword>
<evidence type="ECO:0000256" key="2">
    <source>
        <dbReference type="SAM" id="Phobius"/>
    </source>
</evidence>
<feature type="transmembrane region" description="Helical" evidence="2">
    <location>
        <begin position="102"/>
        <end position="125"/>
    </location>
</feature>
<dbReference type="Gene3D" id="1.20.1250.20">
    <property type="entry name" value="MFS general substrate transporter like domains"/>
    <property type="match status" value="2"/>
</dbReference>
<dbReference type="InterPro" id="IPR039672">
    <property type="entry name" value="MFS_2"/>
</dbReference>
<dbReference type="SUPFAM" id="SSF103473">
    <property type="entry name" value="MFS general substrate transporter"/>
    <property type="match status" value="1"/>
</dbReference>
<proteinExistence type="inferred from homology"/>
<feature type="transmembrane region" description="Helical" evidence="2">
    <location>
        <begin position="38"/>
        <end position="60"/>
    </location>
</feature>
<organism evidence="3 4">
    <name type="scientific">Bdellovibrio reynosensis</name>
    <dbReference type="NCBI Taxonomy" id="2835041"/>
    <lineage>
        <taxon>Bacteria</taxon>
        <taxon>Pseudomonadati</taxon>
        <taxon>Bdellovibrionota</taxon>
        <taxon>Bdellovibrionia</taxon>
        <taxon>Bdellovibrionales</taxon>
        <taxon>Pseudobdellovibrionaceae</taxon>
        <taxon>Bdellovibrio</taxon>
    </lineage>
</organism>
<dbReference type="Pfam" id="PF13347">
    <property type="entry name" value="MFS_2"/>
    <property type="match status" value="1"/>
</dbReference>
<keyword evidence="2" id="KW-0812">Transmembrane</keyword>
<feature type="transmembrane region" description="Helical" evidence="2">
    <location>
        <begin position="284"/>
        <end position="304"/>
    </location>
</feature>
<feature type="transmembrane region" description="Helical" evidence="2">
    <location>
        <begin position="170"/>
        <end position="190"/>
    </location>
</feature>
<dbReference type="RefSeq" id="WP_243537189.1">
    <property type="nucleotide sequence ID" value="NZ_CP093442.1"/>
</dbReference>
<gene>
    <name evidence="3" type="ORF">MNR06_14830</name>
</gene>
<accession>A0ABY4C924</accession>
<feature type="transmembrane region" description="Helical" evidence="2">
    <location>
        <begin position="72"/>
        <end position="90"/>
    </location>
</feature>
<keyword evidence="2" id="KW-0472">Membrane</keyword>
<evidence type="ECO:0000313" key="4">
    <source>
        <dbReference type="Proteomes" id="UP000830116"/>
    </source>
</evidence>
<dbReference type="InterPro" id="IPR036259">
    <property type="entry name" value="MFS_trans_sf"/>
</dbReference>
<dbReference type="PANTHER" id="PTHR11328:SF24">
    <property type="entry name" value="MAJOR FACILITATOR SUPERFAMILY (MFS) PROFILE DOMAIN-CONTAINING PROTEIN"/>
    <property type="match status" value="1"/>
</dbReference>
<feature type="transmembrane region" description="Helical" evidence="2">
    <location>
        <begin position="392"/>
        <end position="411"/>
    </location>
</feature>
<dbReference type="PANTHER" id="PTHR11328">
    <property type="entry name" value="MAJOR FACILITATOR SUPERFAMILY DOMAIN-CONTAINING PROTEIN"/>
    <property type="match status" value="1"/>
</dbReference>
<evidence type="ECO:0000313" key="3">
    <source>
        <dbReference type="EMBL" id="UOF00974.1"/>
    </source>
</evidence>
<reference evidence="3" key="1">
    <citation type="submission" date="2022-03" db="EMBL/GenBank/DDBJ databases">
        <title>Genome Identification and Characterization of new species Bdellovibrio reynosense LBG001 sp. nov. from a Mexico soil sample.</title>
        <authorList>
            <person name="Camilli A."/>
            <person name="Ajao Y."/>
            <person name="Guo X."/>
        </authorList>
    </citation>
    <scope>NUCLEOTIDE SEQUENCE</scope>
    <source>
        <strain evidence="3">LBG001</strain>
    </source>
</reference>
<feature type="transmembrane region" description="Helical" evidence="2">
    <location>
        <begin position="219"/>
        <end position="244"/>
    </location>
</feature>
<keyword evidence="4" id="KW-1185">Reference proteome</keyword>
<evidence type="ECO:0000256" key="1">
    <source>
        <dbReference type="ARBA" id="ARBA00009617"/>
    </source>
</evidence>
<feature type="transmembrane region" description="Helical" evidence="2">
    <location>
        <begin position="351"/>
        <end position="372"/>
    </location>
</feature>
<feature type="transmembrane region" description="Helical" evidence="2">
    <location>
        <begin position="256"/>
        <end position="277"/>
    </location>
</feature>
<dbReference type="Proteomes" id="UP000830116">
    <property type="component" value="Chromosome"/>
</dbReference>
<feature type="transmembrane region" description="Helical" evidence="2">
    <location>
        <begin position="145"/>
        <end position="164"/>
    </location>
</feature>